<protein>
    <submittedName>
        <fullName evidence="10">LPXTG-motif cell wall-anchored protein</fullName>
    </submittedName>
</protein>
<evidence type="ECO:0000256" key="3">
    <source>
        <dbReference type="ARBA" id="ARBA00022525"/>
    </source>
</evidence>
<keyword evidence="7" id="KW-0472">Membrane</keyword>
<feature type="signal peptide" evidence="8">
    <location>
        <begin position="1"/>
        <end position="33"/>
    </location>
</feature>
<dbReference type="InterPro" id="IPR057172">
    <property type="entry name" value="DUF7850"/>
</dbReference>
<keyword evidence="3" id="KW-0964">Secreted</keyword>
<feature type="region of interest" description="Disordered" evidence="6">
    <location>
        <begin position="777"/>
        <end position="811"/>
    </location>
</feature>
<feature type="region of interest" description="Disordered" evidence="6">
    <location>
        <begin position="534"/>
        <end position="555"/>
    </location>
</feature>
<dbReference type="Pfam" id="PF24593">
    <property type="entry name" value="DUF7617"/>
    <property type="match status" value="1"/>
</dbReference>
<keyword evidence="7" id="KW-1133">Transmembrane helix</keyword>
<accession>A0A3E0HV38</accession>
<evidence type="ECO:0000313" key="10">
    <source>
        <dbReference type="EMBL" id="REH50279.1"/>
    </source>
</evidence>
<dbReference type="InterPro" id="IPR033764">
    <property type="entry name" value="Sdr_B"/>
</dbReference>
<keyword evidence="7" id="KW-0812">Transmembrane</keyword>
<evidence type="ECO:0000313" key="11">
    <source>
        <dbReference type="Proteomes" id="UP000256269"/>
    </source>
</evidence>
<feature type="region of interest" description="Disordered" evidence="6">
    <location>
        <begin position="52"/>
        <end position="87"/>
    </location>
</feature>
<dbReference type="InterPro" id="IPR055388">
    <property type="entry name" value="DUF7617"/>
</dbReference>
<dbReference type="NCBIfam" id="TIGR01167">
    <property type="entry name" value="LPXTG_anchor"/>
    <property type="match status" value="1"/>
</dbReference>
<keyword evidence="11" id="KW-1185">Reference proteome</keyword>
<evidence type="ECO:0000256" key="5">
    <source>
        <dbReference type="ARBA" id="ARBA00023088"/>
    </source>
</evidence>
<feature type="compositionally biased region" description="Low complexity" evidence="6">
    <location>
        <begin position="1372"/>
        <end position="1385"/>
    </location>
</feature>
<feature type="transmembrane region" description="Helical" evidence="7">
    <location>
        <begin position="1430"/>
        <end position="1449"/>
    </location>
</feature>
<keyword evidence="5" id="KW-0572">Peptidoglycan-anchor</keyword>
<dbReference type="InterPro" id="IPR013783">
    <property type="entry name" value="Ig-like_fold"/>
</dbReference>
<dbReference type="GO" id="GO:0005576">
    <property type="term" value="C:extracellular region"/>
    <property type="evidence" value="ECO:0007669"/>
    <property type="project" value="UniProtKB-SubCell"/>
</dbReference>
<dbReference type="GO" id="GO:0005975">
    <property type="term" value="P:carbohydrate metabolic process"/>
    <property type="evidence" value="ECO:0007669"/>
    <property type="project" value="UniProtKB-ARBA"/>
</dbReference>
<dbReference type="SUPFAM" id="SSF117074">
    <property type="entry name" value="Hypothetical protein PA1324"/>
    <property type="match status" value="9"/>
</dbReference>
<dbReference type="Gene3D" id="2.60.40.10">
    <property type="entry name" value="Immunoglobulins"/>
    <property type="match status" value="9"/>
</dbReference>
<feature type="region of interest" description="Disordered" evidence="6">
    <location>
        <begin position="1368"/>
        <end position="1392"/>
    </location>
</feature>
<evidence type="ECO:0000256" key="4">
    <source>
        <dbReference type="ARBA" id="ARBA00022729"/>
    </source>
</evidence>
<feature type="compositionally biased region" description="Polar residues" evidence="6">
    <location>
        <begin position="64"/>
        <end position="81"/>
    </location>
</feature>
<dbReference type="InterPro" id="IPR019931">
    <property type="entry name" value="LPXTG_anchor"/>
</dbReference>
<dbReference type="Pfam" id="PF25235">
    <property type="entry name" value="DUF7850"/>
    <property type="match status" value="1"/>
</dbReference>
<organism evidence="10 11">
    <name type="scientific">Kutzneria buriramensis</name>
    <dbReference type="NCBI Taxonomy" id="1045776"/>
    <lineage>
        <taxon>Bacteria</taxon>
        <taxon>Bacillati</taxon>
        <taxon>Actinomycetota</taxon>
        <taxon>Actinomycetes</taxon>
        <taxon>Pseudonocardiales</taxon>
        <taxon>Pseudonocardiaceae</taxon>
        <taxon>Kutzneria</taxon>
    </lineage>
</organism>
<evidence type="ECO:0000256" key="1">
    <source>
        <dbReference type="ARBA" id="ARBA00004613"/>
    </source>
</evidence>
<gene>
    <name evidence="10" type="ORF">BCF44_104555</name>
</gene>
<feature type="domain" description="Gram-positive cocci surface proteins LPxTG" evidence="9">
    <location>
        <begin position="1422"/>
        <end position="1457"/>
    </location>
</feature>
<dbReference type="PANTHER" id="PTHR23303">
    <property type="entry name" value="CARBOXYPEPTIDASE REGULATORY REGION-CONTAINING"/>
    <property type="match status" value="1"/>
</dbReference>
<dbReference type="PANTHER" id="PTHR23303:SF15">
    <property type="entry name" value="COLOSSIN-A"/>
    <property type="match status" value="1"/>
</dbReference>
<dbReference type="InterPro" id="IPR051417">
    <property type="entry name" value="SDr/BOS_complex"/>
</dbReference>
<evidence type="ECO:0000256" key="2">
    <source>
        <dbReference type="ARBA" id="ARBA00022512"/>
    </source>
</evidence>
<reference evidence="10 11" key="1">
    <citation type="submission" date="2018-08" db="EMBL/GenBank/DDBJ databases">
        <title>Genomic Encyclopedia of Archaeal and Bacterial Type Strains, Phase II (KMG-II): from individual species to whole genera.</title>
        <authorList>
            <person name="Goeker M."/>
        </authorList>
    </citation>
    <scope>NUCLEOTIDE SEQUENCE [LARGE SCALE GENOMIC DNA]</scope>
    <source>
        <strain evidence="10 11">DSM 45791</strain>
    </source>
</reference>
<dbReference type="InterPro" id="IPR018247">
    <property type="entry name" value="EF_Hand_1_Ca_BS"/>
</dbReference>
<dbReference type="Proteomes" id="UP000256269">
    <property type="component" value="Unassembled WGS sequence"/>
</dbReference>
<dbReference type="Pfam" id="PF17210">
    <property type="entry name" value="SdrD_B"/>
    <property type="match status" value="9"/>
</dbReference>
<evidence type="ECO:0000259" key="9">
    <source>
        <dbReference type="PROSITE" id="PS50847"/>
    </source>
</evidence>
<dbReference type="PROSITE" id="PS00018">
    <property type="entry name" value="EF_HAND_1"/>
    <property type="match status" value="1"/>
</dbReference>
<comment type="subcellular location">
    <subcellularLocation>
        <location evidence="1">Secreted</location>
    </subcellularLocation>
</comment>
<dbReference type="PROSITE" id="PS50847">
    <property type="entry name" value="GRAM_POS_ANCHORING"/>
    <property type="match status" value="1"/>
</dbReference>
<dbReference type="RefSeq" id="WP_116174777.1">
    <property type="nucleotide sequence ID" value="NZ_CP144375.1"/>
</dbReference>
<name>A0A3E0HV38_9PSEU</name>
<evidence type="ECO:0000256" key="8">
    <source>
        <dbReference type="SAM" id="SignalP"/>
    </source>
</evidence>
<proteinExistence type="predicted"/>
<feature type="chain" id="PRO_5017773033" evidence="8">
    <location>
        <begin position="34"/>
        <end position="1457"/>
    </location>
</feature>
<evidence type="ECO:0000256" key="6">
    <source>
        <dbReference type="SAM" id="MobiDB-lite"/>
    </source>
</evidence>
<keyword evidence="2" id="KW-0134">Cell wall</keyword>
<keyword evidence="4 8" id="KW-0732">Signal</keyword>
<dbReference type="EMBL" id="QUNO01000004">
    <property type="protein sequence ID" value="REH50279.1"/>
    <property type="molecule type" value="Genomic_DNA"/>
</dbReference>
<dbReference type="OrthoDB" id="3169091at2"/>
<evidence type="ECO:0000256" key="7">
    <source>
        <dbReference type="SAM" id="Phobius"/>
    </source>
</evidence>
<comment type="caution">
    <text evidence="10">The sequence shown here is derived from an EMBL/GenBank/DDBJ whole genome shotgun (WGS) entry which is preliminary data.</text>
</comment>
<sequence>MSRSRAKSTSILAVFTSIALVASGAVLAPSATAAGPTVPAGCVGGIAPNPSVEQTGSGGAPTGYTFTPASPVPSGTPNSKQPKLYTDGTYPQDGKLYALISTPDGKVSTAYESVPKVFPGGIYTLTDWTGTHASNLAQSGNDQYTGLRFYDSGGTQLAQTQLKVTHDVNTDGKVGRQDFAPYTAPAGTASVKFFASTNYNWVKWDCVFLQLAAYSVKKEVQDPTTGAWGPTATIPAGGTANYRITVTNEGTQQLTGITVNDPWCTTQPAGSPFTLAAGANKALTCSHTNVAAADDGHVNTATVSGVTSPGGNLPNQTATATIKVSTPTPPVTNKLGDYVWVDTNHNGIQDSGEPGLQGIPVTLKGTKTGTGTTDASGKYLFDGLPDGTYSVCFDFSKLPAQYADYKPTKQNAAGHNGTDSAADATGCTATTTLGASKREDLTLDAGITGPPNQLGDYVWIDTDKNGIQDSGEPGVLGVTATLKNDQGTTLGTTKTDAGGKYLFDNLADGTYQVCFDTSAAGQYASYQLTQANAAGHNGTDSAADPSTKCTNTTTLGTGKRQDLTLDAGLVPPTNKLGDFVWLDTNKNGIQDSGEPGVPGVTVTLNGTSSTTTTDVDGHYLFDSLPDGTYTACFDLSTAPAQYGGDSFTKANAANHNGTDSAADPSTKCAAPTTLGPTKREDLTLDAGIVSPPNKIGDFVWVDLNKDGIQNSGEPGVQGVPVSVKDNTGKVVGTATTDANGKYLVDNLNDGTYTVCFDLSKLPQAYSDYQLTKQNAASHNGTDSAADPGTACTAPTTLGSDKRADMTQDAGIQPPVNRLGDYFWVDSNKNGVQDAGEPGVQGITVTLKGPQSATTTTNASGKYLFDNLPDGTYSVCFDVSKLPQQYGDYQVTKRNAANHNGTDSAADTTGCTMTTTLGAGHRADMTLDAGIMSPPNQVGDYVWVDSNHNGIQDTGEPGLEGVTVNLTGTQTASTTTDANGKYLFDNLPDGTYKVCVDLSKLPQQYGDYAFTTQNAANHNGTDSAVGTNGCTPDATVGVGHRSDLRLDAGIAAPNNKLGDFVWVDSNHNGIQDAGEPGVPNVPVTLKGTTPGSTVTDAGGKYAFDNLPDGTYSVCFDLSKLPQQYGDYALTKQNAANHNGTDSAADTTGCTTTTTLGVGHRQDLTLDAGISAPPNQLGDFVWVDGNRNGVQDAGEPGVQGVTVTLKGTSYATTTDAAGKYLFDNLPDGTYTVCFDVAKLPAQYTEYLVTRQNAANHDGTDSAADPASGCTKSTTLGVGHRKDLTLDAGIVAPANRIGDFVWSDTNGNGIQDVGEPGIKGVTVTLKGTSYTTTTDGNGKYLFDNLPDGTYTVCFAVTGKYRVTKQNAANHNGTDSAAAPASACTPSTTLGSGHRQDMSMDCGVVPQPQAAPVVPATPTGAQPAQLAYTGADSAPLVALAGLLLVLGGGLVLLTRRRRTDS</sequence>